<dbReference type="PANTHER" id="PTHR46328:SF35">
    <property type="entry name" value="PROTEIN FAR1-RELATED SEQUENCE 5-LIKE"/>
    <property type="match status" value="1"/>
</dbReference>
<dbReference type="AlphaFoldDB" id="A0A835GV91"/>
<dbReference type="PANTHER" id="PTHR46328">
    <property type="entry name" value="FAR-RED IMPAIRED RESPONSIVE (FAR1) FAMILY PROTEIN-RELATED"/>
    <property type="match status" value="1"/>
</dbReference>
<comment type="caution">
    <text evidence="1">The sequence shown here is derived from an EMBL/GenBank/DDBJ whole genome shotgun (WGS) entry which is preliminary data.</text>
</comment>
<evidence type="ECO:0000313" key="2">
    <source>
        <dbReference type="Proteomes" id="UP000631114"/>
    </source>
</evidence>
<evidence type="ECO:0000313" key="1">
    <source>
        <dbReference type="EMBL" id="KAF9588181.1"/>
    </source>
</evidence>
<name>A0A835GV91_9MAGN</name>
<dbReference type="Proteomes" id="UP000631114">
    <property type="component" value="Unassembled WGS sequence"/>
</dbReference>
<proteinExistence type="predicted"/>
<reference evidence="1 2" key="1">
    <citation type="submission" date="2020-10" db="EMBL/GenBank/DDBJ databases">
        <title>The Coptis chinensis genome and diversification of protoberbering-type alkaloids.</title>
        <authorList>
            <person name="Wang B."/>
            <person name="Shu S."/>
            <person name="Song C."/>
            <person name="Liu Y."/>
        </authorList>
    </citation>
    <scope>NUCLEOTIDE SEQUENCE [LARGE SCALE GENOMIC DNA]</scope>
    <source>
        <strain evidence="1">HL-2020</strain>
        <tissue evidence="1">Leaf</tissue>
    </source>
</reference>
<organism evidence="1 2">
    <name type="scientific">Coptis chinensis</name>
    <dbReference type="NCBI Taxonomy" id="261450"/>
    <lineage>
        <taxon>Eukaryota</taxon>
        <taxon>Viridiplantae</taxon>
        <taxon>Streptophyta</taxon>
        <taxon>Embryophyta</taxon>
        <taxon>Tracheophyta</taxon>
        <taxon>Spermatophyta</taxon>
        <taxon>Magnoliopsida</taxon>
        <taxon>Ranunculales</taxon>
        <taxon>Ranunculaceae</taxon>
        <taxon>Coptidoideae</taxon>
        <taxon>Coptis</taxon>
    </lineage>
</organism>
<dbReference type="EMBL" id="JADFTS010000009">
    <property type="protein sequence ID" value="KAF9588181.1"/>
    <property type="molecule type" value="Genomic_DNA"/>
</dbReference>
<accession>A0A835GV91</accession>
<protein>
    <submittedName>
        <fullName evidence="1">Uncharacterized protein</fullName>
    </submittedName>
</protein>
<gene>
    <name evidence="1" type="ORF">IFM89_007870</name>
</gene>
<sequence>MKTSKELGRDDDYIDYKKLCFGERMAKSELKNLRGGHFDNIKEVDWYGDPTPKFILLVAQLLKVTGFSDEDAEHNIQTPFVGMGFDSSEEAKEYYEKYGLNKGFSIIKRSSNKSWSNCDKARLKFNYLGNPLTGIPSSKPHGLEEGDESVVAWGLVSPAPFPIIGHRLRAPPLEVRYR</sequence>
<keyword evidence="2" id="KW-1185">Reference proteome</keyword>